<comment type="similarity">
    <text evidence="3 14">Belongs to the peptidase M14 family.</text>
</comment>
<dbReference type="GO" id="GO:0005615">
    <property type="term" value="C:extracellular space"/>
    <property type="evidence" value="ECO:0007669"/>
    <property type="project" value="TreeGrafter"/>
</dbReference>
<dbReference type="SUPFAM" id="SSF54897">
    <property type="entry name" value="Protease propeptides/inhibitors"/>
    <property type="match status" value="2"/>
</dbReference>
<keyword evidence="8 15" id="KW-0732">Signal</keyword>
<evidence type="ECO:0000256" key="6">
    <source>
        <dbReference type="ARBA" id="ARBA00022670"/>
    </source>
</evidence>
<dbReference type="Proteomes" id="UP000292052">
    <property type="component" value="Unassembled WGS sequence"/>
</dbReference>
<proteinExistence type="inferred from homology"/>
<evidence type="ECO:0000256" key="15">
    <source>
        <dbReference type="SAM" id="SignalP"/>
    </source>
</evidence>
<dbReference type="InterPro" id="IPR003146">
    <property type="entry name" value="M14A_act_pep"/>
</dbReference>
<keyword evidence="6" id="KW-0645">Protease</keyword>
<dbReference type="InterPro" id="IPR036990">
    <property type="entry name" value="M14A-like_propep"/>
</dbReference>
<dbReference type="Pfam" id="PF02244">
    <property type="entry name" value="Propep_M14"/>
    <property type="match status" value="2"/>
</dbReference>
<evidence type="ECO:0000256" key="2">
    <source>
        <dbReference type="ARBA" id="ARBA00004613"/>
    </source>
</evidence>
<keyword evidence="18" id="KW-1185">Reference proteome</keyword>
<dbReference type="InterPro" id="IPR000834">
    <property type="entry name" value="Peptidase_M14"/>
</dbReference>
<evidence type="ECO:0000256" key="11">
    <source>
        <dbReference type="ARBA" id="ARBA00023049"/>
    </source>
</evidence>
<dbReference type="CDD" id="cd03860">
    <property type="entry name" value="M14_CP_A-B_like"/>
    <property type="match status" value="2"/>
</dbReference>
<evidence type="ECO:0000256" key="4">
    <source>
        <dbReference type="ARBA" id="ARBA00022525"/>
    </source>
</evidence>
<dbReference type="GO" id="GO:0006508">
    <property type="term" value="P:proteolysis"/>
    <property type="evidence" value="ECO:0007669"/>
    <property type="project" value="UniProtKB-KW"/>
</dbReference>
<evidence type="ECO:0000256" key="10">
    <source>
        <dbReference type="ARBA" id="ARBA00022833"/>
    </source>
</evidence>
<comment type="subcellular location">
    <subcellularLocation>
        <location evidence="2">Secreted</location>
    </subcellularLocation>
</comment>
<feature type="chain" id="PRO_5019786773" evidence="15">
    <location>
        <begin position="19"/>
        <end position="833"/>
    </location>
</feature>
<feature type="signal peptide" evidence="15">
    <location>
        <begin position="1"/>
        <end position="18"/>
    </location>
</feature>
<keyword evidence="5 17" id="KW-0121">Carboxypeptidase</keyword>
<comment type="function">
    <text evidence="13">Involved in the digestion of the blood meal.</text>
</comment>
<organism evidence="17 18">
    <name type="scientific">Asbolus verrucosus</name>
    <name type="common">Desert ironclad beetle</name>
    <dbReference type="NCBI Taxonomy" id="1661398"/>
    <lineage>
        <taxon>Eukaryota</taxon>
        <taxon>Metazoa</taxon>
        <taxon>Ecdysozoa</taxon>
        <taxon>Arthropoda</taxon>
        <taxon>Hexapoda</taxon>
        <taxon>Insecta</taxon>
        <taxon>Pterygota</taxon>
        <taxon>Neoptera</taxon>
        <taxon>Endopterygota</taxon>
        <taxon>Coleoptera</taxon>
        <taxon>Polyphaga</taxon>
        <taxon>Cucujiformia</taxon>
        <taxon>Tenebrionidae</taxon>
        <taxon>Pimeliinae</taxon>
        <taxon>Asbolus</taxon>
    </lineage>
</organism>
<gene>
    <name evidence="17" type="ORF">BDFB_009292</name>
</gene>
<dbReference type="PRINTS" id="PR00765">
    <property type="entry name" value="CRBOXYPTASEA"/>
</dbReference>
<evidence type="ECO:0000256" key="13">
    <source>
        <dbReference type="ARBA" id="ARBA00057299"/>
    </source>
</evidence>
<comment type="caution">
    <text evidence="17">The sequence shown here is derived from an EMBL/GenBank/DDBJ whole genome shotgun (WGS) entry which is preliminary data.</text>
</comment>
<evidence type="ECO:0000256" key="7">
    <source>
        <dbReference type="ARBA" id="ARBA00022723"/>
    </source>
</evidence>
<keyword evidence="9" id="KW-0378">Hydrolase</keyword>
<dbReference type="Pfam" id="PF00246">
    <property type="entry name" value="Peptidase_M14"/>
    <property type="match status" value="2"/>
</dbReference>
<evidence type="ECO:0000259" key="16">
    <source>
        <dbReference type="PROSITE" id="PS52035"/>
    </source>
</evidence>
<accession>A0A482VX31</accession>
<name>A0A482VX31_ASBVE</name>
<dbReference type="PROSITE" id="PS00132">
    <property type="entry name" value="CARBOXYPEPT_ZN_1"/>
    <property type="match status" value="2"/>
</dbReference>
<feature type="domain" description="Peptidase M14" evidence="16">
    <location>
        <begin position="539"/>
        <end position="830"/>
    </location>
</feature>
<dbReference type="SMART" id="SM00631">
    <property type="entry name" value="Zn_pept"/>
    <property type="match status" value="2"/>
</dbReference>
<feature type="active site" description="Proton donor/acceptor" evidence="14">
    <location>
        <position position="382"/>
    </location>
</feature>
<keyword evidence="4" id="KW-0964">Secreted</keyword>
<evidence type="ECO:0000256" key="5">
    <source>
        <dbReference type="ARBA" id="ARBA00022645"/>
    </source>
</evidence>
<dbReference type="AlphaFoldDB" id="A0A482VX31"/>
<dbReference type="Gene3D" id="3.30.70.340">
    <property type="entry name" value="Metallocarboxypeptidase-like"/>
    <property type="match status" value="2"/>
</dbReference>
<keyword evidence="7" id="KW-0479">Metal-binding</keyword>
<dbReference type="GO" id="GO:0004181">
    <property type="term" value="F:metallocarboxypeptidase activity"/>
    <property type="evidence" value="ECO:0007669"/>
    <property type="project" value="InterPro"/>
</dbReference>
<dbReference type="PANTHER" id="PTHR11705:SF91">
    <property type="entry name" value="FI01817P-RELATED"/>
    <property type="match status" value="1"/>
</dbReference>
<dbReference type="OrthoDB" id="3626597at2759"/>
<feature type="active site" description="Proton donor/acceptor" evidence="14">
    <location>
        <position position="796"/>
    </location>
</feature>
<evidence type="ECO:0000256" key="3">
    <source>
        <dbReference type="ARBA" id="ARBA00005988"/>
    </source>
</evidence>
<dbReference type="GO" id="GO:0008270">
    <property type="term" value="F:zinc ion binding"/>
    <property type="evidence" value="ECO:0007669"/>
    <property type="project" value="InterPro"/>
</dbReference>
<evidence type="ECO:0000313" key="18">
    <source>
        <dbReference type="Proteomes" id="UP000292052"/>
    </source>
</evidence>
<dbReference type="Gene3D" id="3.40.630.10">
    <property type="entry name" value="Zn peptidases"/>
    <property type="match status" value="2"/>
</dbReference>
<evidence type="ECO:0000256" key="9">
    <source>
        <dbReference type="ARBA" id="ARBA00022801"/>
    </source>
</evidence>
<feature type="domain" description="Peptidase M14" evidence="16">
    <location>
        <begin position="124"/>
        <end position="416"/>
    </location>
</feature>
<protein>
    <submittedName>
        <fullName evidence="17">Carboxypeptidase B-like</fullName>
    </submittedName>
</protein>
<dbReference type="PANTHER" id="PTHR11705">
    <property type="entry name" value="PROTEASE FAMILY M14 CARBOXYPEPTIDASE A,B"/>
    <property type="match status" value="1"/>
</dbReference>
<evidence type="ECO:0000256" key="1">
    <source>
        <dbReference type="ARBA" id="ARBA00001947"/>
    </source>
</evidence>
<sequence length="833" mass="92923">MKGSAVITCLYLICSAFGRAPDSQGKITYAGNQLWKITNDNQTLSKLLNVLEEKEYLTVWGRGPATIDAMINAKHVDEVKKKLKENNLQYEVSLEDVQKAIDEENLKPDGDLISRRGHPLTWVHYHRLDDIYAYLSYLAATFPTICSLHIIGHSVEGRPIKLLKISHRSSTNKAIFIEGGIHAREWISPAAVTYIIEHFIYDHDDEPDFIKNIDWYIVPVLNPDGYEYTHTNDRLWRKNRAKLDKCSGVDLNRNWGYLWDRNGSSIDPCSNLYRGPKPFSEPETATIANFFSINKNINWSGFLSVHSYGQYIVYPWGTRDGTVLEDHDEINKIAAEAASAIASASGLSYIVGPAGTTIYGATGNSMDWARGVLSIKYTYTIELRDRGHYGFLLPAGLIQATSDEALTFCLTIVCLLVIGRTVARAPPLDPAEGTAEDEAQGRILYTGSQLWKTVIDKKAQIQVLAQLRDEHDISMWGGNATSMDVLVKPDSVDKVKERLTKNGIRYEVVIEDLQKAIDEENPSEIELDDRQGHRMTWQAYHRYADIQGYLDYLATTYPDLCSVQTIGYSIQNKPIKLLKISNGNPGNKAVWIDGGIHAREWISPATVTFIINQFVSNFESEPASVQNIDWYIAPVLNPDGYEYSHTRDRLWRKNLGRSGQCPGTDLNRNFGYRWGGRGSSKNPCTETYGGTGPFSEPETAAVKNFIQGNSGANWKAYVSFHSYGQYVLYPWGYDRVVPPDYKDLESVGRKIASAIRSVGGPSYTVGPAANTLYPASGGSDDWAKGVAKFKYAYTIELRDNGRYGFVLPAAYIQPTGKEALAAVRVIAEAAAAA</sequence>
<evidence type="ECO:0000256" key="12">
    <source>
        <dbReference type="ARBA" id="ARBA00023157"/>
    </source>
</evidence>
<keyword evidence="10" id="KW-0862">Zinc</keyword>
<dbReference type="SUPFAM" id="SSF53187">
    <property type="entry name" value="Zn-dependent exopeptidases"/>
    <property type="match status" value="2"/>
</dbReference>
<keyword evidence="11" id="KW-0482">Metalloprotease</keyword>
<evidence type="ECO:0000256" key="8">
    <source>
        <dbReference type="ARBA" id="ARBA00022729"/>
    </source>
</evidence>
<comment type="cofactor">
    <cofactor evidence="1">
        <name>Zn(2+)</name>
        <dbReference type="ChEBI" id="CHEBI:29105"/>
    </cofactor>
</comment>
<evidence type="ECO:0000256" key="14">
    <source>
        <dbReference type="PROSITE-ProRule" id="PRU01379"/>
    </source>
</evidence>
<evidence type="ECO:0000313" key="17">
    <source>
        <dbReference type="EMBL" id="RZC37365.1"/>
    </source>
</evidence>
<dbReference type="InterPro" id="IPR057246">
    <property type="entry name" value="CARBOXYPEPT_ZN_1"/>
</dbReference>
<reference evidence="17 18" key="1">
    <citation type="submission" date="2017-03" db="EMBL/GenBank/DDBJ databases">
        <title>Genome of the blue death feigning beetle - Asbolus verrucosus.</title>
        <authorList>
            <person name="Rider S.D."/>
        </authorList>
    </citation>
    <scope>NUCLEOTIDE SEQUENCE [LARGE SCALE GENOMIC DNA]</scope>
    <source>
        <strain evidence="17">Butters</strain>
        <tissue evidence="17">Head and leg muscle</tissue>
    </source>
</reference>
<dbReference type="PROSITE" id="PS52035">
    <property type="entry name" value="PEPTIDASE_M14"/>
    <property type="match status" value="2"/>
</dbReference>
<dbReference type="FunFam" id="3.40.630.10:FF:000040">
    <property type="entry name" value="zinc carboxypeptidase"/>
    <property type="match status" value="2"/>
</dbReference>
<keyword evidence="12" id="KW-1015">Disulfide bond</keyword>
<dbReference type="EMBL" id="QDEB01053301">
    <property type="protein sequence ID" value="RZC37365.1"/>
    <property type="molecule type" value="Genomic_DNA"/>
</dbReference>